<evidence type="ECO:0000313" key="3">
    <source>
        <dbReference type="Proteomes" id="UP001524587"/>
    </source>
</evidence>
<gene>
    <name evidence="2" type="ORF">NFI95_11730</name>
</gene>
<dbReference type="SUPFAM" id="SSF53927">
    <property type="entry name" value="Cytidine deaminase-like"/>
    <property type="match status" value="1"/>
</dbReference>
<evidence type="ECO:0000313" key="2">
    <source>
        <dbReference type="EMBL" id="MCQ8279113.1"/>
    </source>
</evidence>
<dbReference type="PANTHER" id="PTHR11079">
    <property type="entry name" value="CYTOSINE DEAMINASE FAMILY MEMBER"/>
    <property type="match status" value="1"/>
</dbReference>
<name>A0ABT1W8P6_9PROT</name>
<dbReference type="PANTHER" id="PTHR11079:SF162">
    <property type="entry name" value="RIBOFLAVIN BIOSYNTHESIS PROTEIN PYRD, CHLOROPLASTIC"/>
    <property type="match status" value="1"/>
</dbReference>
<accession>A0ABT1W8P6</accession>
<proteinExistence type="predicted"/>
<dbReference type="InterPro" id="IPR002125">
    <property type="entry name" value="CMP_dCMP_dom"/>
</dbReference>
<protein>
    <submittedName>
        <fullName evidence="2">Nucleoside deaminase</fullName>
    </submittedName>
</protein>
<dbReference type="CDD" id="cd01285">
    <property type="entry name" value="nucleoside_deaminase"/>
    <property type="match status" value="1"/>
</dbReference>
<dbReference type="Proteomes" id="UP001524587">
    <property type="component" value="Unassembled WGS sequence"/>
</dbReference>
<reference evidence="2 3" key="1">
    <citation type="submission" date="2022-06" db="EMBL/GenBank/DDBJ databases">
        <title>Endosaccharibacter gen. nov., sp. nov., endophytic bacteria isolated from sugarcane.</title>
        <authorList>
            <person name="Pitiwittayakul N."/>
            <person name="Yukphan P."/>
            <person name="Charoenyingcharoen P."/>
            <person name="Tanasupawat S."/>
        </authorList>
    </citation>
    <scope>NUCLEOTIDE SEQUENCE [LARGE SCALE GENOMIC DNA]</scope>
    <source>
        <strain evidence="2 3">KSS8</strain>
    </source>
</reference>
<keyword evidence="3" id="KW-1185">Reference proteome</keyword>
<feature type="domain" description="CMP/dCMP-type deaminase" evidence="1">
    <location>
        <begin position="5"/>
        <end position="129"/>
    </location>
</feature>
<dbReference type="Gene3D" id="3.40.140.10">
    <property type="entry name" value="Cytidine Deaminase, domain 2"/>
    <property type="match status" value="1"/>
</dbReference>
<comment type="caution">
    <text evidence="2">The sequence shown here is derived from an EMBL/GenBank/DDBJ whole genome shotgun (WGS) entry which is preliminary data.</text>
</comment>
<organism evidence="2 3">
    <name type="scientific">Endosaccharibacter trunci</name>
    <dbReference type="NCBI Taxonomy" id="2812733"/>
    <lineage>
        <taxon>Bacteria</taxon>
        <taxon>Pseudomonadati</taxon>
        <taxon>Pseudomonadota</taxon>
        <taxon>Alphaproteobacteria</taxon>
        <taxon>Acetobacterales</taxon>
        <taxon>Acetobacteraceae</taxon>
        <taxon>Endosaccharibacter</taxon>
    </lineage>
</organism>
<sequence>MPPTDDDAFWMQRALTLARNGKNSRGGGPIGCVILLDGKVVGEAHNEVSADHDPTAHAETTAIRRACAALGRDDLRGATLYSTLQPCGMCSMASIWTSIGRVVYGAGRPDVHRMYFECRSLNLDDILADAYRDDIRFTVGVLREECAALYYGPGDAPPLEEQANI</sequence>
<dbReference type="InterPro" id="IPR016193">
    <property type="entry name" value="Cytidine_deaminase-like"/>
</dbReference>
<dbReference type="EMBL" id="JAMSKV010000010">
    <property type="protein sequence ID" value="MCQ8279113.1"/>
    <property type="molecule type" value="Genomic_DNA"/>
</dbReference>
<dbReference type="RefSeq" id="WP_422864600.1">
    <property type="nucleotide sequence ID" value="NZ_JAMSKV010000010.1"/>
</dbReference>
<dbReference type="PROSITE" id="PS51747">
    <property type="entry name" value="CYT_DCMP_DEAMINASES_2"/>
    <property type="match status" value="1"/>
</dbReference>
<evidence type="ECO:0000259" key="1">
    <source>
        <dbReference type="PROSITE" id="PS51747"/>
    </source>
</evidence>
<dbReference type="Pfam" id="PF00383">
    <property type="entry name" value="dCMP_cyt_deam_1"/>
    <property type="match status" value="1"/>
</dbReference>